<dbReference type="AlphaFoldDB" id="A0A3R8S3Y1"/>
<dbReference type="PROSITE" id="PS51318">
    <property type="entry name" value="TAT"/>
    <property type="match status" value="1"/>
</dbReference>
<dbReference type="Proteomes" id="UP000268553">
    <property type="component" value="Unassembled WGS sequence"/>
</dbReference>
<comment type="caution">
    <text evidence="2">The sequence shown here is derived from an EMBL/GenBank/DDBJ whole genome shotgun (WGS) entry which is preliminary data.</text>
</comment>
<reference evidence="2 3" key="1">
    <citation type="submission" date="2018-12" db="EMBL/GenBank/DDBJ databases">
        <authorList>
            <person name="Kim S.-J."/>
            <person name="Jung G.-Y."/>
        </authorList>
    </citation>
    <scope>NUCLEOTIDE SEQUENCE [LARGE SCALE GENOMIC DNA]</scope>
    <source>
        <strain evidence="2 3">03SU3-P</strain>
    </source>
</reference>
<dbReference type="PANTHER" id="PTHR43032">
    <property type="entry name" value="PROTEIN-METHIONINE-SULFOXIDE REDUCTASE"/>
    <property type="match status" value="1"/>
</dbReference>
<dbReference type="Pfam" id="PF00174">
    <property type="entry name" value="Oxidored_molyb"/>
    <property type="match status" value="1"/>
</dbReference>
<dbReference type="RefSeq" id="WP_125231272.1">
    <property type="nucleotide sequence ID" value="NZ_RWJI01000002.1"/>
</dbReference>
<dbReference type="SUPFAM" id="SSF56524">
    <property type="entry name" value="Oxidoreductase molybdopterin-binding domain"/>
    <property type="match status" value="1"/>
</dbReference>
<evidence type="ECO:0000259" key="1">
    <source>
        <dbReference type="Pfam" id="PF00174"/>
    </source>
</evidence>
<organism evidence="2 3">
    <name type="scientific">Sphingorhabdus wooponensis</name>
    <dbReference type="NCBI Taxonomy" id="940136"/>
    <lineage>
        <taxon>Bacteria</taxon>
        <taxon>Pseudomonadati</taxon>
        <taxon>Pseudomonadota</taxon>
        <taxon>Alphaproteobacteria</taxon>
        <taxon>Sphingomonadales</taxon>
        <taxon>Sphingomonadaceae</taxon>
        <taxon>Sphingorhabdus</taxon>
    </lineage>
</organism>
<keyword evidence="3" id="KW-1185">Reference proteome</keyword>
<dbReference type="PANTHER" id="PTHR43032:SF2">
    <property type="entry name" value="BLL0505 PROTEIN"/>
    <property type="match status" value="1"/>
</dbReference>
<dbReference type="PROSITE" id="PS51257">
    <property type="entry name" value="PROKAR_LIPOPROTEIN"/>
    <property type="match status" value="1"/>
</dbReference>
<dbReference type="InterPro" id="IPR000572">
    <property type="entry name" value="OxRdtase_Mopterin-bd_dom"/>
</dbReference>
<proteinExistence type="predicted"/>
<dbReference type="InterPro" id="IPR036374">
    <property type="entry name" value="OxRdtase_Mopterin-bd_sf"/>
</dbReference>
<sequence>MTEDRTLLRRRDLLRGATLGGGGLILGGCDALNENAAFRSALRGAEKLNQMTHRALADRAALAPEYALSDISPVFKTNGSLTGTSTDYLAHLANNFADWRLRVDGMVGNPIDIGLEALRAMPARTQITRHDCVEGWSAIAQWQGTPLRLLLQKAQLSPRAKYIVFHCADNYGARPYYESIDLIDAFHPQTILAWAMNGETLPVKYGAPVRLRVERQLGYKHAKYVMRIEATDDLSKFHGGKGGYWEDVGDYEYYAGI</sequence>
<evidence type="ECO:0000313" key="3">
    <source>
        <dbReference type="Proteomes" id="UP000268553"/>
    </source>
</evidence>
<dbReference type="InterPro" id="IPR006311">
    <property type="entry name" value="TAT_signal"/>
</dbReference>
<feature type="domain" description="Oxidoreductase molybdopterin-binding" evidence="1">
    <location>
        <begin position="96"/>
        <end position="234"/>
    </location>
</feature>
<name>A0A3R8S3Y1_9SPHN</name>
<accession>A0A3R8S3Y1</accession>
<protein>
    <submittedName>
        <fullName evidence="2">Molybdopterin-binding protein</fullName>
    </submittedName>
</protein>
<dbReference type="Gene3D" id="3.90.420.10">
    <property type="entry name" value="Oxidoreductase, molybdopterin-binding domain"/>
    <property type="match status" value="1"/>
</dbReference>
<dbReference type="OrthoDB" id="9795587at2"/>
<dbReference type="EMBL" id="RWJI01000002">
    <property type="protein sequence ID" value="RRQ51297.1"/>
    <property type="molecule type" value="Genomic_DNA"/>
</dbReference>
<gene>
    <name evidence="2" type="ORF">D7D48_10080</name>
</gene>
<evidence type="ECO:0000313" key="2">
    <source>
        <dbReference type="EMBL" id="RRQ51297.1"/>
    </source>
</evidence>